<protein>
    <recommendedName>
        <fullName evidence="4">Transposase</fullName>
    </recommendedName>
</protein>
<dbReference type="OrthoDB" id="1000296at2759"/>
<organism evidence="2 3">
    <name type="scientific">Senna tora</name>
    <dbReference type="NCBI Taxonomy" id="362788"/>
    <lineage>
        <taxon>Eukaryota</taxon>
        <taxon>Viridiplantae</taxon>
        <taxon>Streptophyta</taxon>
        <taxon>Embryophyta</taxon>
        <taxon>Tracheophyta</taxon>
        <taxon>Spermatophyta</taxon>
        <taxon>Magnoliopsida</taxon>
        <taxon>eudicotyledons</taxon>
        <taxon>Gunneridae</taxon>
        <taxon>Pentapetalae</taxon>
        <taxon>rosids</taxon>
        <taxon>fabids</taxon>
        <taxon>Fabales</taxon>
        <taxon>Fabaceae</taxon>
        <taxon>Caesalpinioideae</taxon>
        <taxon>Cassia clade</taxon>
        <taxon>Senna</taxon>
    </lineage>
</organism>
<accession>A0A834X7B8</accession>
<dbReference type="Pfam" id="PF03004">
    <property type="entry name" value="Transposase_24"/>
    <property type="match status" value="1"/>
</dbReference>
<reference evidence="2" key="1">
    <citation type="submission" date="2020-09" db="EMBL/GenBank/DDBJ databases">
        <title>Genome-Enabled Discovery of Anthraquinone Biosynthesis in Senna tora.</title>
        <authorList>
            <person name="Kang S.-H."/>
            <person name="Pandey R.P."/>
            <person name="Lee C.-M."/>
            <person name="Sim J.-S."/>
            <person name="Jeong J.-T."/>
            <person name="Choi B.-S."/>
            <person name="Jung M."/>
            <person name="Ginzburg D."/>
            <person name="Zhao K."/>
            <person name="Won S.Y."/>
            <person name="Oh T.-J."/>
            <person name="Yu Y."/>
            <person name="Kim N.-H."/>
            <person name="Lee O.R."/>
            <person name="Lee T.-H."/>
            <person name="Bashyal P."/>
            <person name="Kim T.-S."/>
            <person name="Lee W.-H."/>
            <person name="Kawkins C."/>
            <person name="Kim C.-K."/>
            <person name="Kim J.S."/>
            <person name="Ahn B.O."/>
            <person name="Rhee S.Y."/>
            <person name="Sohng J.K."/>
        </authorList>
    </citation>
    <scope>NUCLEOTIDE SEQUENCE</scope>
    <source>
        <tissue evidence="2">Leaf</tissue>
    </source>
</reference>
<evidence type="ECO:0000256" key="1">
    <source>
        <dbReference type="SAM" id="Coils"/>
    </source>
</evidence>
<sequence>MADVWNLPFGSQILVTFNEVHQPVGVEGTVLKRFIGSMSKFEIPCERREILMDKLTRSMGEKWRNWKFSLKEKHYDETKSIVQVIAKPPQRVEIQQWTQLVFFLKRSVIGKENRSKQTSTHTAGTKTYAQHAYEMQLNDGAPPSRAKLYVKTPKRKDGRPVNEESARNIARLEELMSQYPDNSHGGSGGGILWDKNDIYSQVIGKDRYGYVRGLGFGPTPSMKDSASSCACHGTRINMQEERLQTQEAMRQMSEKIQMLEAQVATLITTFNQNTVVLVSNFNTTS</sequence>
<comment type="caution">
    <text evidence="2">The sequence shown here is derived from an EMBL/GenBank/DDBJ whole genome shotgun (WGS) entry which is preliminary data.</text>
</comment>
<name>A0A834X7B8_9FABA</name>
<keyword evidence="1" id="KW-0175">Coiled coil</keyword>
<feature type="coiled-coil region" evidence="1">
    <location>
        <begin position="242"/>
        <end position="269"/>
    </location>
</feature>
<dbReference type="Proteomes" id="UP000634136">
    <property type="component" value="Unassembled WGS sequence"/>
</dbReference>
<dbReference type="PANTHER" id="PTHR33144">
    <property type="entry name" value="OS10G0409366 PROTEIN-RELATED"/>
    <property type="match status" value="1"/>
</dbReference>
<proteinExistence type="predicted"/>
<evidence type="ECO:0000313" key="2">
    <source>
        <dbReference type="EMBL" id="KAF7839320.1"/>
    </source>
</evidence>
<dbReference type="PANTHER" id="PTHR33144:SF52">
    <property type="match status" value="1"/>
</dbReference>
<evidence type="ECO:0008006" key="4">
    <source>
        <dbReference type="Google" id="ProtNLM"/>
    </source>
</evidence>
<keyword evidence="3" id="KW-1185">Reference proteome</keyword>
<dbReference type="InterPro" id="IPR004252">
    <property type="entry name" value="Probable_transposase_24"/>
</dbReference>
<dbReference type="EMBL" id="JAAIUW010000003">
    <property type="protein sequence ID" value="KAF7839320.1"/>
    <property type="molecule type" value="Genomic_DNA"/>
</dbReference>
<dbReference type="AlphaFoldDB" id="A0A834X7B8"/>
<evidence type="ECO:0000313" key="3">
    <source>
        <dbReference type="Proteomes" id="UP000634136"/>
    </source>
</evidence>
<gene>
    <name evidence="2" type="ORF">G2W53_007802</name>
</gene>